<evidence type="ECO:0000313" key="6">
    <source>
        <dbReference type="Proteomes" id="UP000199153"/>
    </source>
</evidence>
<dbReference type="PANTHER" id="PTHR43300:SF11">
    <property type="entry name" value="ACETYLTRANSFERASE RV3034C-RELATED"/>
    <property type="match status" value="1"/>
</dbReference>
<evidence type="ECO:0000256" key="4">
    <source>
        <dbReference type="ARBA" id="ARBA00023315"/>
    </source>
</evidence>
<organism evidence="5 6">
    <name type="scientific">Salegentibacter flavus</name>
    <dbReference type="NCBI Taxonomy" id="287099"/>
    <lineage>
        <taxon>Bacteria</taxon>
        <taxon>Pseudomonadati</taxon>
        <taxon>Bacteroidota</taxon>
        <taxon>Flavobacteriia</taxon>
        <taxon>Flavobacteriales</taxon>
        <taxon>Flavobacteriaceae</taxon>
        <taxon>Salegentibacter</taxon>
    </lineage>
</organism>
<dbReference type="PANTHER" id="PTHR43300">
    <property type="entry name" value="ACETYLTRANSFERASE"/>
    <property type="match status" value="1"/>
</dbReference>
<dbReference type="InterPro" id="IPR050179">
    <property type="entry name" value="Trans_hexapeptide_repeat"/>
</dbReference>
<dbReference type="EMBL" id="FOVL01000016">
    <property type="protein sequence ID" value="SFN76422.1"/>
    <property type="molecule type" value="Genomic_DNA"/>
</dbReference>
<dbReference type="AlphaFoldDB" id="A0A1I5BP39"/>
<name>A0A1I5BP39_9FLAO</name>
<accession>A0A1I5BP39</accession>
<evidence type="ECO:0000256" key="3">
    <source>
        <dbReference type="ARBA" id="ARBA00022737"/>
    </source>
</evidence>
<dbReference type="InterPro" id="IPR011004">
    <property type="entry name" value="Trimer_LpxA-like_sf"/>
</dbReference>
<protein>
    <submittedName>
        <fullName evidence="5">Hexapeptide repeat of succinyl-transferase</fullName>
    </submittedName>
</protein>
<dbReference type="InterPro" id="IPR018357">
    <property type="entry name" value="Hexapep_transf_CS"/>
</dbReference>
<dbReference type="CDD" id="cd04647">
    <property type="entry name" value="LbH_MAT_like"/>
    <property type="match status" value="1"/>
</dbReference>
<dbReference type="Pfam" id="PF00132">
    <property type="entry name" value="Hexapep"/>
    <property type="match status" value="1"/>
</dbReference>
<keyword evidence="3" id="KW-0677">Repeat</keyword>
<reference evidence="5 6" key="1">
    <citation type="submission" date="2016-10" db="EMBL/GenBank/DDBJ databases">
        <authorList>
            <person name="de Groot N.N."/>
        </authorList>
    </citation>
    <scope>NUCLEOTIDE SEQUENCE [LARGE SCALE GENOMIC DNA]</scope>
    <source>
        <strain evidence="5 6">DSM 17794</strain>
    </source>
</reference>
<evidence type="ECO:0000313" key="5">
    <source>
        <dbReference type="EMBL" id="SFN76422.1"/>
    </source>
</evidence>
<sequence length="186" mass="20519">MKTVGQIKLALSGRFYTFLFKCRYKGRVKLKGKNNIQKRVKLIPFYNLQSRLELIMEYRARIKQDVIIQGSGKLIIGENSYISSFSVIGVNELINIGKNVMIADSVSIRDTDHNFSESTVPMIKQGFSTAPVIIKDNVWIGYGAVLTKGIIVESGAIIAANAVVTKNVPSNAIVGGVPAKIIKFRN</sequence>
<dbReference type="Proteomes" id="UP000199153">
    <property type="component" value="Unassembled WGS sequence"/>
</dbReference>
<gene>
    <name evidence="5" type="ORF">SAMN05660413_02467</name>
</gene>
<dbReference type="OrthoDB" id="9812571at2"/>
<proteinExistence type="inferred from homology"/>
<keyword evidence="4" id="KW-0012">Acyltransferase</keyword>
<dbReference type="InterPro" id="IPR001451">
    <property type="entry name" value="Hexapep"/>
</dbReference>
<dbReference type="STRING" id="287099.SAMN05660413_02467"/>
<dbReference type="RefSeq" id="WP_139220640.1">
    <property type="nucleotide sequence ID" value="NZ_FOVL01000016.1"/>
</dbReference>
<keyword evidence="2 5" id="KW-0808">Transferase</keyword>
<evidence type="ECO:0000256" key="2">
    <source>
        <dbReference type="ARBA" id="ARBA00022679"/>
    </source>
</evidence>
<evidence type="ECO:0000256" key="1">
    <source>
        <dbReference type="ARBA" id="ARBA00007274"/>
    </source>
</evidence>
<dbReference type="SUPFAM" id="SSF51161">
    <property type="entry name" value="Trimeric LpxA-like enzymes"/>
    <property type="match status" value="1"/>
</dbReference>
<comment type="similarity">
    <text evidence="1">Belongs to the transferase hexapeptide repeat family.</text>
</comment>
<keyword evidence="6" id="KW-1185">Reference proteome</keyword>
<dbReference type="PROSITE" id="PS00101">
    <property type="entry name" value="HEXAPEP_TRANSFERASES"/>
    <property type="match status" value="1"/>
</dbReference>
<dbReference type="GO" id="GO:0016746">
    <property type="term" value="F:acyltransferase activity"/>
    <property type="evidence" value="ECO:0007669"/>
    <property type="project" value="UniProtKB-KW"/>
</dbReference>
<dbReference type="Gene3D" id="2.160.10.10">
    <property type="entry name" value="Hexapeptide repeat proteins"/>
    <property type="match status" value="1"/>
</dbReference>